<feature type="domain" description="DUF1731" evidence="3">
    <location>
        <begin position="391"/>
        <end position="438"/>
    </location>
</feature>
<dbReference type="CDD" id="cd07820">
    <property type="entry name" value="SRPBCC_3"/>
    <property type="match status" value="1"/>
</dbReference>
<dbReference type="SUPFAM" id="SSF55961">
    <property type="entry name" value="Bet v1-like"/>
    <property type="match status" value="1"/>
</dbReference>
<proteinExistence type="inferred from homology"/>
<dbReference type="EMBL" id="PVUE01000005">
    <property type="protein sequence ID" value="PRZ42557.1"/>
    <property type="molecule type" value="Genomic_DNA"/>
</dbReference>
<evidence type="ECO:0008006" key="6">
    <source>
        <dbReference type="Google" id="ProtNLM"/>
    </source>
</evidence>
<reference evidence="4 5" key="1">
    <citation type="submission" date="2018-03" db="EMBL/GenBank/DDBJ databases">
        <title>Genomic Encyclopedia of Archaeal and Bacterial Type Strains, Phase II (KMG-II): from individual species to whole genera.</title>
        <authorList>
            <person name="Goeker M."/>
        </authorList>
    </citation>
    <scope>NUCLEOTIDE SEQUENCE [LARGE SCALE GENOMIC DNA]</scope>
    <source>
        <strain evidence="4 5">DSM 100065</strain>
    </source>
</reference>
<comment type="similarity">
    <text evidence="1">Belongs to the NAD(P)-dependent epimerase/dehydratase family. SDR39U1 subfamily.</text>
</comment>
<organism evidence="4 5">
    <name type="scientific">Antricoccus suffuscus</name>
    <dbReference type="NCBI Taxonomy" id="1629062"/>
    <lineage>
        <taxon>Bacteria</taxon>
        <taxon>Bacillati</taxon>
        <taxon>Actinomycetota</taxon>
        <taxon>Actinomycetes</taxon>
        <taxon>Geodermatophilales</taxon>
        <taxon>Antricoccaceae</taxon>
        <taxon>Antricoccus</taxon>
    </lineage>
</organism>
<dbReference type="SUPFAM" id="SSF51735">
    <property type="entry name" value="NAD(P)-binding Rossmann-fold domains"/>
    <property type="match status" value="1"/>
</dbReference>
<dbReference type="PANTHER" id="PTHR11092:SF0">
    <property type="entry name" value="EPIMERASE FAMILY PROTEIN SDR39U1"/>
    <property type="match status" value="1"/>
</dbReference>
<dbReference type="NCBIfam" id="TIGR01777">
    <property type="entry name" value="yfcH"/>
    <property type="match status" value="1"/>
</dbReference>
<comment type="caution">
    <text evidence="4">The sequence shown here is derived from an EMBL/GenBank/DDBJ whole genome shotgun (WGS) entry which is preliminary data.</text>
</comment>
<dbReference type="PANTHER" id="PTHR11092">
    <property type="entry name" value="SUGAR NUCLEOTIDE EPIMERASE RELATED"/>
    <property type="match status" value="1"/>
</dbReference>
<protein>
    <recommendedName>
        <fullName evidence="6">TIGR01777 family protein</fullName>
    </recommendedName>
</protein>
<dbReference type="InterPro" id="IPR001509">
    <property type="entry name" value="Epimerase_deHydtase"/>
</dbReference>
<dbReference type="AlphaFoldDB" id="A0A2T1A233"/>
<dbReference type="Pfam" id="PF08338">
    <property type="entry name" value="DUF1731"/>
    <property type="match status" value="1"/>
</dbReference>
<sequence length="443" mass="48829">MFDHSSVVPASLVDTFSWHERPGAITRLMPPWQPVRVVSEATSLRDGTAILRLPGRLRWEARHQPGGFEPPYRFVDELANFPLRRALPWRHTHRFEAVDDSHTRVIDEVSTRVPDSALRQMFGYRHRQLAGDLAAHGWAGDLMPRPLRIAITGSSGLVGTALCAFLTTGGHDVVRLVRRTPHGPGERRWEPLHPDSDLLDGVDAVVHLAGASIAGRFTAEHKRAIQDSRISPTRRLAEVAARAGRPIRFISASAIGYYGADNGDGLLTEESDQGDGFLADVVGDWEAATDPARDAGQHVSVVRTGIVQARNGGTLKLMYPLYAAGLGGRLGDGRQWTSWIGIDDLVDVYYRALVDDRLSGPINAVAPEPVRNAEYAAMLGRVLRRPAILPTPSFGPRLILGDEGVRELVEASQRVEPAKLKSAGHRFRHPRLEEVLRHQLGRY</sequence>
<dbReference type="InterPro" id="IPR023393">
    <property type="entry name" value="START-like_dom_sf"/>
</dbReference>
<accession>A0A2T1A233</accession>
<dbReference type="Proteomes" id="UP000237752">
    <property type="component" value="Unassembled WGS sequence"/>
</dbReference>
<gene>
    <name evidence="4" type="ORF">CLV47_105179</name>
</gene>
<dbReference type="Gene3D" id="3.30.530.20">
    <property type="match status" value="1"/>
</dbReference>
<dbReference type="InterPro" id="IPR036291">
    <property type="entry name" value="NAD(P)-bd_dom_sf"/>
</dbReference>
<feature type="domain" description="NAD-dependent epimerase/dehydratase" evidence="2">
    <location>
        <begin position="149"/>
        <end position="264"/>
    </location>
</feature>
<dbReference type="Pfam" id="PF01370">
    <property type="entry name" value="Epimerase"/>
    <property type="match status" value="1"/>
</dbReference>
<dbReference type="InterPro" id="IPR013549">
    <property type="entry name" value="DUF1731"/>
</dbReference>
<dbReference type="RefSeq" id="WP_238145283.1">
    <property type="nucleotide sequence ID" value="NZ_PVUE01000005.1"/>
</dbReference>
<dbReference type="InterPro" id="IPR010099">
    <property type="entry name" value="SDR39U1"/>
</dbReference>
<evidence type="ECO:0000313" key="5">
    <source>
        <dbReference type="Proteomes" id="UP000237752"/>
    </source>
</evidence>
<evidence type="ECO:0000259" key="2">
    <source>
        <dbReference type="Pfam" id="PF01370"/>
    </source>
</evidence>
<evidence type="ECO:0000259" key="3">
    <source>
        <dbReference type="Pfam" id="PF08338"/>
    </source>
</evidence>
<evidence type="ECO:0000256" key="1">
    <source>
        <dbReference type="ARBA" id="ARBA00009353"/>
    </source>
</evidence>
<name>A0A2T1A233_9ACTN</name>
<evidence type="ECO:0000313" key="4">
    <source>
        <dbReference type="EMBL" id="PRZ42557.1"/>
    </source>
</evidence>
<keyword evidence="5" id="KW-1185">Reference proteome</keyword>
<dbReference type="Gene3D" id="3.40.50.720">
    <property type="entry name" value="NAD(P)-binding Rossmann-like Domain"/>
    <property type="match status" value="1"/>
</dbReference>